<accession>A0A975PM20</accession>
<dbReference type="EMBL" id="CP073581">
    <property type="protein sequence ID" value="QUJ75770.1"/>
    <property type="molecule type" value="Genomic_DNA"/>
</dbReference>
<reference evidence="1" key="1">
    <citation type="submission" date="2021-04" db="EMBL/GenBank/DDBJ databases">
        <title>Complete genome sequence for Sulfitobacter sp. strain JK7-1.</title>
        <authorList>
            <person name="Park S.-J."/>
        </authorList>
    </citation>
    <scope>NUCLEOTIDE SEQUENCE</scope>
    <source>
        <strain evidence="1">JK7-1</strain>
    </source>
</reference>
<gene>
    <name evidence="1" type="ORF">KDD17_12535</name>
</gene>
<proteinExistence type="predicted"/>
<evidence type="ECO:0000313" key="1">
    <source>
        <dbReference type="EMBL" id="QUJ75770.1"/>
    </source>
</evidence>
<organism evidence="1 2">
    <name type="scientific">Sulfitobacter albidus</name>
    <dbReference type="NCBI Taxonomy" id="2829501"/>
    <lineage>
        <taxon>Bacteria</taxon>
        <taxon>Pseudomonadati</taxon>
        <taxon>Pseudomonadota</taxon>
        <taxon>Alphaproteobacteria</taxon>
        <taxon>Rhodobacterales</taxon>
        <taxon>Roseobacteraceae</taxon>
        <taxon>Sulfitobacter</taxon>
    </lineage>
</organism>
<dbReference type="AlphaFoldDB" id="A0A975PM20"/>
<protein>
    <submittedName>
        <fullName evidence="1">Uncharacterized protein</fullName>
    </submittedName>
</protein>
<name>A0A975PM20_9RHOB</name>
<dbReference type="KEGG" id="sual:KDD17_12535"/>
<sequence length="116" mass="12575">MITVTCPVALHPDGAPLRIARADALLFAETTQPPAPAAAHLLFDALGLETRSALPLGTSTDITKGAEWHFILCRIKPPVRETWRHLTPDGTLVTGRWIPLSDAGNHPALDWIRATL</sequence>
<keyword evidence="2" id="KW-1185">Reference proteome</keyword>
<dbReference type="Proteomes" id="UP000683291">
    <property type="component" value="Chromosome 1"/>
</dbReference>
<evidence type="ECO:0000313" key="2">
    <source>
        <dbReference type="Proteomes" id="UP000683291"/>
    </source>
</evidence>
<dbReference type="RefSeq" id="WP_212703971.1">
    <property type="nucleotide sequence ID" value="NZ_CP073581.1"/>
</dbReference>